<gene>
    <name evidence="2" type="ORF">KFK09_017667</name>
</gene>
<evidence type="ECO:0000259" key="1">
    <source>
        <dbReference type="PROSITE" id="PS50878"/>
    </source>
</evidence>
<dbReference type="Gene3D" id="3.60.10.10">
    <property type="entry name" value="Endonuclease/exonuclease/phosphatase"/>
    <property type="match status" value="1"/>
</dbReference>
<dbReference type="CDD" id="cd01650">
    <property type="entry name" value="RT_nLTR_like"/>
    <property type="match status" value="1"/>
</dbReference>
<dbReference type="PANTHER" id="PTHR31635:SF196">
    <property type="entry name" value="REVERSE TRANSCRIPTASE DOMAIN-CONTAINING PROTEIN-RELATED"/>
    <property type="match status" value="1"/>
</dbReference>
<name>A0A8T3B2Z7_DENNO</name>
<feature type="domain" description="Reverse transcriptase" evidence="1">
    <location>
        <begin position="906"/>
        <end position="1155"/>
    </location>
</feature>
<dbReference type="Pfam" id="PF03372">
    <property type="entry name" value="Exo_endo_phos"/>
    <property type="match status" value="1"/>
</dbReference>
<dbReference type="OrthoDB" id="415822at2759"/>
<proteinExistence type="predicted"/>
<dbReference type="InterPro" id="IPR000477">
    <property type="entry name" value="RT_dom"/>
</dbReference>
<dbReference type="PROSITE" id="PS50878">
    <property type="entry name" value="RT_POL"/>
    <property type="match status" value="1"/>
</dbReference>
<dbReference type="SUPFAM" id="SSF56219">
    <property type="entry name" value="DNase I-like"/>
    <property type="match status" value="1"/>
</dbReference>
<reference evidence="2" key="1">
    <citation type="journal article" date="2022" name="Front. Genet.">
        <title>Chromosome-Scale Assembly of the Dendrobium nobile Genome Provides Insights Into the Molecular Mechanism of the Biosynthesis of the Medicinal Active Ingredient of Dendrobium.</title>
        <authorList>
            <person name="Xu Q."/>
            <person name="Niu S.-C."/>
            <person name="Li K.-L."/>
            <person name="Zheng P.-J."/>
            <person name="Zhang X.-J."/>
            <person name="Jia Y."/>
            <person name="Liu Y."/>
            <person name="Niu Y.-X."/>
            <person name="Yu L.-H."/>
            <person name="Chen D.-F."/>
            <person name="Zhang G.-Q."/>
        </authorList>
    </citation>
    <scope>NUCLEOTIDE SEQUENCE</scope>
    <source>
        <tissue evidence="2">Leaf</tissue>
    </source>
</reference>
<dbReference type="Pfam" id="PF00078">
    <property type="entry name" value="RVT_1"/>
    <property type="match status" value="1"/>
</dbReference>
<keyword evidence="3" id="KW-1185">Reference proteome</keyword>
<evidence type="ECO:0000313" key="3">
    <source>
        <dbReference type="Proteomes" id="UP000829196"/>
    </source>
</evidence>
<sequence length="1531" mass="174401">MDQLRLLPSDVWKNCKKNLATLVLDSSEVFNGGSKVLEGFNQNFKGFNGKLLVINEGGILGRSELPVLVSGKGKNVIREKDLSFLKGTPFLDRKIKGIGDRCLECSSSADLKVSSCKNYVSKSLPSSPFKRDFYDNDLVNNNLWKANIVNEDLSLKEDDGKVVLLQPEKEVENAKRLDNAVVVKVFDDRLGLGWTLCSFEEISTIEQVLSGRPWWIRNEVVGLDKWSVNFNPMSLNGISSPIWIRLPNLPLQCWDEINICRIASQVGKPYLLDGNSFQRSRREYARVCVRISLDMKLTHGVWVEGLAGKFFQRVEYEGISKIYADCGKIGHDLIACVEPEKKMGLEKNIIQKDMANERGLLSTVTKAIVGDSVDKEIWNIVKSRKKSFNKIQNNKNFIPMKNLVPMKKVFVPKVITSDKENLNILAAKEGPAIVMSHAVEINNKIGALSELEEGGSLKSFAEIDKGLLEEGEILDSVVDGCLNIEDRGAKKVEAALYLKEVVKDYRVFFVGLLESKIISLDNNQILKLLGRNWNFFMVPASGLSEGLLMLWRKDLAFFSVLEASSQLVVGKFEVIGNGSWIVASVYGSTDSLERKLLWESLEKYCSVDLPMVVGGDFNCILSQDEKRGGRKFSMSQGSKDFQQFLINSDLHEVKASGPRFTWCNNKSGSARILEKLDRCLINSLALNTLQIALVKHLSRIASDHCLILFEMFKSVEIIKRDIRYEEVWASYHGAAALLEESEKGISAESLQLLRFKINELKVTLARFNAWWKQRAKVRWMEEGDYNSSFFHAYANARRNSNWIHHIKNMNGIISEEESVIQKTFSNFFKLKWQHRVCSLDGWPDPSNTISKIDQSMLDADFTREELQLVVDNSERNISPGLDWITFSFMKDFWNVIKDDVWAAVFQLLSSCAMEQSWKETLIVLIPKIKCPQEPSHFWPISLCMTIYKVIAKMLLNRLEKVIHKLISTDQAAFVRGCSLSDHVLVAQEVFNKFRWSKSKGGLLAIKLDIEQAYDSMGWDSLRQVLLHLKFPPKFMELLLHCCPLSPFLFILCSQILSDALCSRISKGISVSRLAPKVSYLLFVDDILIFSEAKVKEVKELRRIINNYYHWTGKKVNYSKSMILFGKHTRRRVQKKIIKLLNFKLVKEISYLGIKMALRRLNPSDFQNLLDSAAGRLNTWGSKKISLEEGSYGAKGMVVLVFTTFLGTCFILRAKYGEDIWSSFVKNGCSPAWKIITLGAKFLRNVVRWRISNGDSINWMYDSWILDRCIAKWPAFVNVHNFSEFSLSSFISDGQWNFDKLKEVFGVHMIDIIFSIPIDDSSLTECLVGLQRLLGKNALVANMFCIVVWLVWKSRCRVVHGDQEDSENYIASNAVSYALRRNFLNFQPDNWNANQQLLSFHWHPPPSGWIKINVDAAIKKNNVPGIGGVARDGNGRFLIAFGYQLLQWNSAQLEVLAVLYLRNVIQEWMFEAQGVIIEGDNFNIIKILQRSIKSWKWKFAAPPILAIQATFDDHHLAILPFQSDRYQHLVMV</sequence>
<dbReference type="GO" id="GO:0003824">
    <property type="term" value="F:catalytic activity"/>
    <property type="evidence" value="ECO:0007669"/>
    <property type="project" value="InterPro"/>
</dbReference>
<evidence type="ECO:0000313" key="2">
    <source>
        <dbReference type="EMBL" id="KAI0502710.1"/>
    </source>
</evidence>
<protein>
    <recommendedName>
        <fullName evidence="1">Reverse transcriptase domain-containing protein</fullName>
    </recommendedName>
</protein>
<dbReference type="PANTHER" id="PTHR31635">
    <property type="entry name" value="REVERSE TRANSCRIPTASE DOMAIN-CONTAINING PROTEIN-RELATED"/>
    <property type="match status" value="1"/>
</dbReference>
<organism evidence="2 3">
    <name type="scientific">Dendrobium nobile</name>
    <name type="common">Orchid</name>
    <dbReference type="NCBI Taxonomy" id="94219"/>
    <lineage>
        <taxon>Eukaryota</taxon>
        <taxon>Viridiplantae</taxon>
        <taxon>Streptophyta</taxon>
        <taxon>Embryophyta</taxon>
        <taxon>Tracheophyta</taxon>
        <taxon>Spermatophyta</taxon>
        <taxon>Magnoliopsida</taxon>
        <taxon>Liliopsida</taxon>
        <taxon>Asparagales</taxon>
        <taxon>Orchidaceae</taxon>
        <taxon>Epidendroideae</taxon>
        <taxon>Malaxideae</taxon>
        <taxon>Dendrobiinae</taxon>
        <taxon>Dendrobium</taxon>
    </lineage>
</organism>
<comment type="caution">
    <text evidence="2">The sequence shown here is derived from an EMBL/GenBank/DDBJ whole genome shotgun (WGS) entry which is preliminary data.</text>
</comment>
<dbReference type="InterPro" id="IPR005135">
    <property type="entry name" value="Endo/exonuclease/phosphatase"/>
</dbReference>
<dbReference type="EMBL" id="JAGYWB010000012">
    <property type="protein sequence ID" value="KAI0502710.1"/>
    <property type="molecule type" value="Genomic_DNA"/>
</dbReference>
<dbReference type="SMR" id="A0A8T3B2Z7"/>
<dbReference type="InterPro" id="IPR036691">
    <property type="entry name" value="Endo/exonu/phosph_ase_sf"/>
</dbReference>
<dbReference type="Proteomes" id="UP000829196">
    <property type="component" value="Unassembled WGS sequence"/>
</dbReference>
<dbReference type="InterPro" id="IPR043502">
    <property type="entry name" value="DNA/RNA_pol_sf"/>
</dbReference>
<dbReference type="SUPFAM" id="SSF56672">
    <property type="entry name" value="DNA/RNA polymerases"/>
    <property type="match status" value="1"/>
</dbReference>
<accession>A0A8T3B2Z7</accession>